<dbReference type="PROSITE" id="PS50878">
    <property type="entry name" value="RT_POL"/>
    <property type="match status" value="1"/>
</dbReference>
<dbReference type="Proteomes" id="UP000887013">
    <property type="component" value="Unassembled WGS sequence"/>
</dbReference>
<dbReference type="AlphaFoldDB" id="A0A8X6UMD1"/>
<dbReference type="Pfam" id="PF00078">
    <property type="entry name" value="RVT_1"/>
    <property type="match status" value="1"/>
</dbReference>
<keyword evidence="2" id="KW-0808">Transferase</keyword>
<keyword evidence="2" id="KW-0548">Nucleotidyltransferase</keyword>
<organism evidence="2 3">
    <name type="scientific">Nephila pilipes</name>
    <name type="common">Giant wood spider</name>
    <name type="synonym">Nephila maculata</name>
    <dbReference type="NCBI Taxonomy" id="299642"/>
    <lineage>
        <taxon>Eukaryota</taxon>
        <taxon>Metazoa</taxon>
        <taxon>Ecdysozoa</taxon>
        <taxon>Arthropoda</taxon>
        <taxon>Chelicerata</taxon>
        <taxon>Arachnida</taxon>
        <taxon>Araneae</taxon>
        <taxon>Araneomorphae</taxon>
        <taxon>Entelegynae</taxon>
        <taxon>Araneoidea</taxon>
        <taxon>Nephilidae</taxon>
        <taxon>Nephila</taxon>
    </lineage>
</organism>
<name>A0A8X6UMD1_NEPPI</name>
<feature type="domain" description="Reverse transcriptase" evidence="1">
    <location>
        <begin position="1"/>
        <end position="127"/>
    </location>
</feature>
<evidence type="ECO:0000259" key="1">
    <source>
        <dbReference type="PROSITE" id="PS50878"/>
    </source>
</evidence>
<dbReference type="InterPro" id="IPR000477">
    <property type="entry name" value="RT_dom"/>
</dbReference>
<reference evidence="2" key="1">
    <citation type="submission" date="2020-08" db="EMBL/GenBank/DDBJ databases">
        <title>Multicomponent nature underlies the extraordinary mechanical properties of spider dragline silk.</title>
        <authorList>
            <person name="Kono N."/>
            <person name="Nakamura H."/>
            <person name="Mori M."/>
            <person name="Yoshida Y."/>
            <person name="Ohtoshi R."/>
            <person name="Malay A.D."/>
            <person name="Moran D.A.P."/>
            <person name="Tomita M."/>
            <person name="Numata K."/>
            <person name="Arakawa K."/>
        </authorList>
    </citation>
    <scope>NUCLEOTIDE SEQUENCE</scope>
</reference>
<comment type="caution">
    <text evidence="2">The sequence shown here is derived from an EMBL/GenBank/DDBJ whole genome shotgun (WGS) entry which is preliminary data.</text>
</comment>
<sequence length="127" mass="14647">MPCEQYGFRRGHSTTDQILFFCPTIRDAHNFKPAHYTYAALLDLSKAFDRVWKHKLILKLHDSFNIPGKTLSWISDFLQRRFIKVKFNKTLSDTFELSQGVPHISVFGPILFSIYLVGIEKVPSSGI</sequence>
<protein>
    <submittedName>
        <fullName evidence="2">Putative RNA-directed DNA polymerase from transposon BS</fullName>
    </submittedName>
</protein>
<evidence type="ECO:0000313" key="2">
    <source>
        <dbReference type="EMBL" id="GFU37131.1"/>
    </source>
</evidence>
<accession>A0A8X6UMD1</accession>
<evidence type="ECO:0000313" key="3">
    <source>
        <dbReference type="Proteomes" id="UP000887013"/>
    </source>
</evidence>
<dbReference type="PANTHER" id="PTHR33332">
    <property type="entry name" value="REVERSE TRANSCRIPTASE DOMAIN-CONTAINING PROTEIN"/>
    <property type="match status" value="1"/>
</dbReference>
<dbReference type="GO" id="GO:0003964">
    <property type="term" value="F:RNA-directed DNA polymerase activity"/>
    <property type="evidence" value="ECO:0007669"/>
    <property type="project" value="UniProtKB-KW"/>
</dbReference>
<keyword evidence="2" id="KW-0695">RNA-directed DNA polymerase</keyword>
<keyword evidence="3" id="KW-1185">Reference proteome</keyword>
<gene>
    <name evidence="2" type="primary">RTase_585</name>
    <name evidence="2" type="ORF">NPIL_591781</name>
</gene>
<dbReference type="OrthoDB" id="6430146at2759"/>
<proteinExistence type="predicted"/>
<dbReference type="EMBL" id="BMAW01034875">
    <property type="protein sequence ID" value="GFU37131.1"/>
    <property type="molecule type" value="Genomic_DNA"/>
</dbReference>